<dbReference type="EMBL" id="BTGU01001662">
    <property type="protein sequence ID" value="GMN27307.1"/>
    <property type="molecule type" value="Genomic_DNA"/>
</dbReference>
<gene>
    <name evidence="1" type="ORF">TIFTF001_041015</name>
</gene>
<comment type="caution">
    <text evidence="1">The sequence shown here is derived from an EMBL/GenBank/DDBJ whole genome shotgun (WGS) entry which is preliminary data.</text>
</comment>
<reference evidence="1" key="1">
    <citation type="submission" date="2023-07" db="EMBL/GenBank/DDBJ databases">
        <title>draft genome sequence of fig (Ficus carica).</title>
        <authorList>
            <person name="Takahashi T."/>
            <person name="Nishimura K."/>
        </authorList>
    </citation>
    <scope>NUCLEOTIDE SEQUENCE</scope>
</reference>
<dbReference type="Gramene" id="FCD_00009156-RA">
    <property type="protein sequence ID" value="FCD_00009156-RA:cds"/>
    <property type="gene ID" value="FCD_00009156"/>
</dbReference>
<dbReference type="AlphaFoldDB" id="A0AA87Z0U1"/>
<keyword evidence="2" id="KW-1185">Reference proteome</keyword>
<evidence type="ECO:0000313" key="2">
    <source>
        <dbReference type="Proteomes" id="UP001187192"/>
    </source>
</evidence>
<proteinExistence type="predicted"/>
<evidence type="ECO:0000313" key="1">
    <source>
        <dbReference type="EMBL" id="GMN27307.1"/>
    </source>
</evidence>
<accession>A0AA87Z0U1</accession>
<dbReference type="Proteomes" id="UP001187192">
    <property type="component" value="Unassembled WGS sequence"/>
</dbReference>
<protein>
    <submittedName>
        <fullName evidence="1">Uncharacterized protein</fullName>
    </submittedName>
</protein>
<sequence>MFVPHKIQRPEEELAFIIASMAAEGCEQHSTSEGTIWGYDCPGDSLTASVVITFRGSHRLPMGFTTSLS</sequence>
<organism evidence="1 2">
    <name type="scientific">Ficus carica</name>
    <name type="common">Common fig</name>
    <dbReference type="NCBI Taxonomy" id="3494"/>
    <lineage>
        <taxon>Eukaryota</taxon>
        <taxon>Viridiplantae</taxon>
        <taxon>Streptophyta</taxon>
        <taxon>Embryophyta</taxon>
        <taxon>Tracheophyta</taxon>
        <taxon>Spermatophyta</taxon>
        <taxon>Magnoliopsida</taxon>
        <taxon>eudicotyledons</taxon>
        <taxon>Gunneridae</taxon>
        <taxon>Pentapetalae</taxon>
        <taxon>rosids</taxon>
        <taxon>fabids</taxon>
        <taxon>Rosales</taxon>
        <taxon>Moraceae</taxon>
        <taxon>Ficeae</taxon>
        <taxon>Ficus</taxon>
    </lineage>
</organism>
<name>A0AA87Z0U1_FICCA</name>